<evidence type="ECO:0000313" key="4">
    <source>
        <dbReference type="EMBL" id="CAL5970435.1"/>
    </source>
</evidence>
<gene>
    <name evidence="4" type="ORF">HINF_LOCUS375</name>
    <name evidence="2" type="ORF">HINF_LOCUS4823</name>
    <name evidence="3" type="ORF">HINF_LOCUS4825</name>
    <name evidence="5" type="ORF">HINF_LOCUS78852</name>
    <name evidence="6" type="ORF">HINF_LOCUS78854</name>
</gene>
<proteinExistence type="predicted"/>
<dbReference type="EMBL" id="CAXDID020000934">
    <property type="protein sequence ID" value="CAL6115957.1"/>
    <property type="molecule type" value="Genomic_DNA"/>
</dbReference>
<keyword evidence="1" id="KW-0812">Transmembrane</keyword>
<keyword evidence="7" id="KW-1185">Reference proteome</keyword>
<evidence type="ECO:0000313" key="6">
    <source>
        <dbReference type="EMBL" id="CAL6115957.1"/>
    </source>
</evidence>
<dbReference type="EMBL" id="CAXDID020000934">
    <property type="protein sequence ID" value="CAL6115953.1"/>
    <property type="molecule type" value="Genomic_DNA"/>
</dbReference>
<evidence type="ECO:0000313" key="3">
    <source>
        <dbReference type="EMBL" id="CAI9917180.1"/>
    </source>
</evidence>
<accession>A0AA86NCX2</accession>
<dbReference type="AlphaFoldDB" id="A0AA86NCX2"/>
<reference evidence="3" key="1">
    <citation type="submission" date="2023-06" db="EMBL/GenBank/DDBJ databases">
        <authorList>
            <person name="Kurt Z."/>
        </authorList>
    </citation>
    <scope>NUCLEOTIDE SEQUENCE</scope>
</reference>
<sequence>MIFATTLAVVQQIMQSPGTATLYYQYSSKNAQDVTECANNYYLVMFDGTVQMKGKKYGLLNDASLDFVPIDIKFVSRIFCIQKQIMYLTQSGQLMKEDVVITGKLSFKQILTNQVVLDVQYIPKSDQIPADTTFVLTTDGFYIQENCQDYTCGVEDTCFQQLSKVTYPFTSKIVSFALDLIEFKNIFFYLENGDVYLTGKIDKFPIAQDSVPIRKIGSGFKSAYLGWNFTLAQNVLYYQKGNNIVMFSSSLTPNEQVIKTGVKDYIYFQKQFLIIKEEELELYFETAALENYETWYCAKNPTNPICMKIDREEYSDSDCSQNTDIACKLKQCRGSSLPECKQTQTCDVTNDTCWALWCAQGEETTKNTIECYINHLTSVDQLPLQNSQNSYFRNFMLYNPSGIKKNSNKVSPGGAAGIAIAACVVVFVLILTIVIVQLKKKQLNTAIATESTEVILPELTTAQSIEVQ</sequence>
<dbReference type="EMBL" id="CATOUU010000122">
    <property type="protein sequence ID" value="CAI9917180.1"/>
    <property type="molecule type" value="Genomic_DNA"/>
</dbReference>
<evidence type="ECO:0000313" key="2">
    <source>
        <dbReference type="EMBL" id="CAI9917178.1"/>
    </source>
</evidence>
<dbReference type="EMBL" id="CATOUU010000122">
    <property type="protein sequence ID" value="CAI9917178.1"/>
    <property type="molecule type" value="Genomic_DNA"/>
</dbReference>
<evidence type="ECO:0000313" key="7">
    <source>
        <dbReference type="Proteomes" id="UP001642409"/>
    </source>
</evidence>
<evidence type="ECO:0000256" key="1">
    <source>
        <dbReference type="SAM" id="Phobius"/>
    </source>
</evidence>
<organism evidence="3">
    <name type="scientific">Hexamita inflata</name>
    <dbReference type="NCBI Taxonomy" id="28002"/>
    <lineage>
        <taxon>Eukaryota</taxon>
        <taxon>Metamonada</taxon>
        <taxon>Diplomonadida</taxon>
        <taxon>Hexamitidae</taxon>
        <taxon>Hexamitinae</taxon>
        <taxon>Hexamita</taxon>
    </lineage>
</organism>
<keyword evidence="1" id="KW-1133">Transmembrane helix</keyword>
<comment type="caution">
    <text evidence="3">The sequence shown here is derived from an EMBL/GenBank/DDBJ whole genome shotgun (WGS) entry which is preliminary data.</text>
</comment>
<dbReference type="EMBL" id="CAXDID020000001">
    <property type="protein sequence ID" value="CAL5970435.1"/>
    <property type="molecule type" value="Genomic_DNA"/>
</dbReference>
<keyword evidence="1" id="KW-0472">Membrane</keyword>
<feature type="transmembrane region" description="Helical" evidence="1">
    <location>
        <begin position="414"/>
        <end position="436"/>
    </location>
</feature>
<protein>
    <submittedName>
        <fullName evidence="4">Hypothetical_protein</fullName>
    </submittedName>
</protein>
<evidence type="ECO:0000313" key="5">
    <source>
        <dbReference type="EMBL" id="CAL6115953.1"/>
    </source>
</evidence>
<dbReference type="Proteomes" id="UP001642409">
    <property type="component" value="Unassembled WGS sequence"/>
</dbReference>
<reference evidence="4 7" key="2">
    <citation type="submission" date="2024-07" db="EMBL/GenBank/DDBJ databases">
        <authorList>
            <person name="Akdeniz Z."/>
        </authorList>
    </citation>
    <scope>NUCLEOTIDE SEQUENCE [LARGE SCALE GENOMIC DNA]</scope>
</reference>
<name>A0AA86NCX2_9EUKA</name>